<dbReference type="SUPFAM" id="SSF53649">
    <property type="entry name" value="Alkaline phosphatase-like"/>
    <property type="match status" value="1"/>
</dbReference>
<name>A0A653I1V6_9BACL</name>
<keyword evidence="5" id="KW-1185">Reference proteome</keyword>
<dbReference type="InterPro" id="IPR006124">
    <property type="entry name" value="Metalloenzyme"/>
</dbReference>
<dbReference type="AlphaFoldDB" id="A0A653I1V6"/>
<sequence length="477" mass="54386">MKSASRFEKVAARMWNLLNEGKPFTPIFTIGVFLSYCLLFQQTLSGVGFGFLVTLPLFVLYWKFDFPLFLRNYLWMPVIVWLFLEGTDSRLLPLFAYGAGLYFFFTVFFWGTIYYHLRIGTDWLNFTRFWKLVLKNSDSTSGNAQEQLPKVALLLAYWQTASINPTFDWSYVLFPAGLLLFAWILHHYLFDWKPKLPTEQTKDASLPTSDKVYVLIVDGMRKDRYMAAHTPFLERLRQEGTEYTNMETVYPARTVVCFSSMFTGARPEDHGIHSNMVWNTTGVKTDTVFDRLRAVNKSGKILGIAHLVDAFGSTDVSTVTAVMHNDVADRNIIERAKQIVHEEDPDLLAIQLIGTDQTGHSRGTLYSEYIQKIEEADALLAEFCEELDRLGKLDDATLIVMADHGQADGIGGHGHLDEGERFVPFWMYGKHIHAGRKVDTHRHILSLGPTITKLLGADIPHDSRGVLLTEAFKEERS</sequence>
<dbReference type="Pfam" id="PF01663">
    <property type="entry name" value="Phosphodiest"/>
    <property type="match status" value="1"/>
</dbReference>
<dbReference type="GO" id="GO:0016787">
    <property type="term" value="F:hydrolase activity"/>
    <property type="evidence" value="ECO:0007669"/>
    <property type="project" value="UniProtKB-ARBA"/>
</dbReference>
<dbReference type="PANTHER" id="PTHR10151">
    <property type="entry name" value="ECTONUCLEOTIDE PYROPHOSPHATASE/PHOSPHODIESTERASE"/>
    <property type="match status" value="1"/>
</dbReference>
<dbReference type="EMBL" id="CABWKQ010000001">
    <property type="protein sequence ID" value="VWX32741.1"/>
    <property type="molecule type" value="Genomic_DNA"/>
</dbReference>
<dbReference type="Pfam" id="PF01676">
    <property type="entry name" value="Metalloenzyme"/>
    <property type="match status" value="1"/>
</dbReference>
<keyword evidence="2" id="KW-0812">Transmembrane</keyword>
<keyword evidence="2" id="KW-1133">Transmembrane helix</keyword>
<dbReference type="Gene3D" id="3.40.720.10">
    <property type="entry name" value="Alkaline Phosphatase, subunit A"/>
    <property type="match status" value="2"/>
</dbReference>
<dbReference type="RefSeq" id="WP_029331947.1">
    <property type="nucleotide sequence ID" value="NZ_LR732308.1"/>
</dbReference>
<feature type="transmembrane region" description="Helical" evidence="2">
    <location>
        <begin position="46"/>
        <end position="62"/>
    </location>
</feature>
<keyword evidence="1" id="KW-0413">Isomerase</keyword>
<dbReference type="InterPro" id="IPR002591">
    <property type="entry name" value="Phosphodiest/P_Trfase"/>
</dbReference>
<dbReference type="GO" id="GO:0016853">
    <property type="term" value="F:isomerase activity"/>
    <property type="evidence" value="ECO:0007669"/>
    <property type="project" value="UniProtKB-KW"/>
</dbReference>
<keyword evidence="2" id="KW-0472">Membrane</keyword>
<feature type="transmembrane region" description="Helical" evidence="2">
    <location>
        <begin position="169"/>
        <end position="190"/>
    </location>
</feature>
<accession>A0A653I1V6</accession>
<evidence type="ECO:0000256" key="2">
    <source>
        <dbReference type="SAM" id="Phobius"/>
    </source>
</evidence>
<evidence type="ECO:0000313" key="5">
    <source>
        <dbReference type="Proteomes" id="UP000439752"/>
    </source>
</evidence>
<reference evidence="4 5" key="1">
    <citation type="submission" date="2019-10" db="EMBL/GenBank/DDBJ databases">
        <authorList>
            <person name="Karimi E."/>
        </authorList>
    </citation>
    <scope>NUCLEOTIDE SEQUENCE [LARGE SCALE GENOMIC DNA]</scope>
    <source>
        <strain evidence="4">Exiguobacterium sp. 9Y</strain>
    </source>
</reference>
<feature type="transmembrane region" description="Helical" evidence="2">
    <location>
        <begin position="91"/>
        <end position="117"/>
    </location>
</feature>
<organism evidence="4 5">
    <name type="scientific">Exiguobacterium oxidotolerans</name>
    <dbReference type="NCBI Taxonomy" id="223958"/>
    <lineage>
        <taxon>Bacteria</taxon>
        <taxon>Bacillati</taxon>
        <taxon>Bacillota</taxon>
        <taxon>Bacilli</taxon>
        <taxon>Bacillales</taxon>
        <taxon>Bacillales Family XII. Incertae Sedis</taxon>
        <taxon>Exiguobacterium</taxon>
    </lineage>
</organism>
<dbReference type="GO" id="GO:0046872">
    <property type="term" value="F:metal ion binding"/>
    <property type="evidence" value="ECO:0007669"/>
    <property type="project" value="InterPro"/>
</dbReference>
<dbReference type="Proteomes" id="UP000439752">
    <property type="component" value="Unassembled WGS sequence"/>
</dbReference>
<evidence type="ECO:0000313" key="4">
    <source>
        <dbReference type="EMBL" id="VWX32741.1"/>
    </source>
</evidence>
<gene>
    <name evidence="4" type="ORF">EXIGUO9Y_10034</name>
</gene>
<proteinExistence type="predicted"/>
<feature type="domain" description="Metalloenzyme" evidence="3">
    <location>
        <begin position="303"/>
        <end position="458"/>
    </location>
</feature>
<evidence type="ECO:0000259" key="3">
    <source>
        <dbReference type="Pfam" id="PF01676"/>
    </source>
</evidence>
<dbReference type="PANTHER" id="PTHR10151:SF120">
    <property type="entry name" value="BIS(5'-ADENOSYL)-TRIPHOSPHATASE"/>
    <property type="match status" value="1"/>
</dbReference>
<evidence type="ECO:0000256" key="1">
    <source>
        <dbReference type="ARBA" id="ARBA00023235"/>
    </source>
</evidence>
<dbReference type="InterPro" id="IPR017850">
    <property type="entry name" value="Alkaline_phosphatase_core_sf"/>
</dbReference>
<feature type="transmembrane region" description="Helical" evidence="2">
    <location>
        <begin position="68"/>
        <end position="84"/>
    </location>
</feature>
<protein>
    <submittedName>
        <fullName evidence="4">Sulfatase</fullName>
    </submittedName>
</protein>